<dbReference type="InterPro" id="IPR042099">
    <property type="entry name" value="ANL_N_sf"/>
</dbReference>
<dbReference type="PANTHER" id="PTHR24096:SF149">
    <property type="entry name" value="AMP-BINDING DOMAIN-CONTAINING PROTEIN-RELATED"/>
    <property type="match status" value="1"/>
</dbReference>
<dbReference type="EMBL" id="DUZY01000004">
    <property type="protein sequence ID" value="DAD37073.1"/>
    <property type="molecule type" value="Genomic_DNA"/>
</dbReference>
<evidence type="ECO:0000256" key="1">
    <source>
        <dbReference type="ARBA" id="ARBA00006432"/>
    </source>
</evidence>
<dbReference type="InterPro" id="IPR020845">
    <property type="entry name" value="AMP-binding_CS"/>
</dbReference>
<dbReference type="Proteomes" id="UP000607653">
    <property type="component" value="Unassembled WGS sequence"/>
</dbReference>
<feature type="domain" description="AMP-dependent synthetase/ligase" evidence="5">
    <location>
        <begin position="2"/>
        <end position="157"/>
    </location>
</feature>
<dbReference type="Gene3D" id="3.40.50.12780">
    <property type="entry name" value="N-terminal domain of ligase-like"/>
    <property type="match status" value="1"/>
</dbReference>
<protein>
    <recommendedName>
        <fullName evidence="2">4-coumarate--CoA ligase</fullName>
        <ecNumber evidence="2">6.2.1.12</ecNumber>
    </recommendedName>
</protein>
<keyword evidence="3" id="KW-0436">Ligase</keyword>
<reference evidence="6 7" key="1">
    <citation type="journal article" date="2020" name="Mol. Biol. Evol.">
        <title>Distinct Expression and Methylation Patterns for Genes with Different Fates following a Single Whole-Genome Duplication in Flowering Plants.</title>
        <authorList>
            <person name="Shi T."/>
            <person name="Rahmani R.S."/>
            <person name="Gugger P.F."/>
            <person name="Wang M."/>
            <person name="Li H."/>
            <person name="Zhang Y."/>
            <person name="Li Z."/>
            <person name="Wang Q."/>
            <person name="Van de Peer Y."/>
            <person name="Marchal K."/>
            <person name="Chen J."/>
        </authorList>
    </citation>
    <scope>NUCLEOTIDE SEQUENCE [LARGE SCALE GENOMIC DNA]</scope>
    <source>
        <tissue evidence="6">Leaf</tissue>
    </source>
</reference>
<evidence type="ECO:0000313" key="6">
    <source>
        <dbReference type="EMBL" id="DAD37073.1"/>
    </source>
</evidence>
<comment type="caution">
    <text evidence="6">The sequence shown here is derived from an EMBL/GenBank/DDBJ whole genome shotgun (WGS) entry which is preliminary data.</text>
</comment>
<name>A0A822YXZ0_NELNU</name>
<dbReference type="Pfam" id="PF00501">
    <property type="entry name" value="AMP-binding"/>
    <property type="match status" value="1"/>
</dbReference>
<evidence type="ECO:0000256" key="4">
    <source>
        <dbReference type="ARBA" id="ARBA00034252"/>
    </source>
</evidence>
<dbReference type="PROSITE" id="PS00455">
    <property type="entry name" value="AMP_BINDING"/>
    <property type="match status" value="1"/>
</dbReference>
<evidence type="ECO:0000313" key="7">
    <source>
        <dbReference type="Proteomes" id="UP000607653"/>
    </source>
</evidence>
<sequence length="179" mass="20119">MLLLPNSLEFIFAFFGVFYVPWCHEHSSESFYISAKIAKQAKASNARLIITQACHVEKLREFAKENDVKIMTTDLPTDGFLHFSELTHSDESEMPAVKIHHDDVVALPYSTGTTGLPKGVMLTHRGLVTSMAQQVDGDNPNMYLHSEDVLLCVLHCFLSSTSTRLSRCCFAGYEPTRQF</sequence>
<keyword evidence="7" id="KW-1185">Reference proteome</keyword>
<organism evidence="6 7">
    <name type="scientific">Nelumbo nucifera</name>
    <name type="common">Sacred lotus</name>
    <dbReference type="NCBI Taxonomy" id="4432"/>
    <lineage>
        <taxon>Eukaryota</taxon>
        <taxon>Viridiplantae</taxon>
        <taxon>Streptophyta</taxon>
        <taxon>Embryophyta</taxon>
        <taxon>Tracheophyta</taxon>
        <taxon>Spermatophyta</taxon>
        <taxon>Magnoliopsida</taxon>
        <taxon>Proteales</taxon>
        <taxon>Nelumbonaceae</taxon>
        <taxon>Nelumbo</taxon>
    </lineage>
</organism>
<comment type="similarity">
    <text evidence="1">Belongs to the ATP-dependent AMP-binding enzyme family.</text>
</comment>
<dbReference type="PANTHER" id="PTHR24096">
    <property type="entry name" value="LONG-CHAIN-FATTY-ACID--COA LIGASE"/>
    <property type="match status" value="1"/>
</dbReference>
<proteinExistence type="inferred from homology"/>
<dbReference type="AlphaFoldDB" id="A0A822YXZ0"/>
<evidence type="ECO:0000256" key="3">
    <source>
        <dbReference type="ARBA" id="ARBA00022598"/>
    </source>
</evidence>
<evidence type="ECO:0000259" key="5">
    <source>
        <dbReference type="Pfam" id="PF00501"/>
    </source>
</evidence>
<comment type="catalytic activity">
    <reaction evidence="4">
        <text>(E)-4-coumarate + ATP + CoA = (E)-4-coumaroyl-CoA + AMP + diphosphate</text>
        <dbReference type="Rhea" id="RHEA:19641"/>
        <dbReference type="ChEBI" id="CHEBI:12876"/>
        <dbReference type="ChEBI" id="CHEBI:30616"/>
        <dbReference type="ChEBI" id="CHEBI:33019"/>
        <dbReference type="ChEBI" id="CHEBI:57287"/>
        <dbReference type="ChEBI" id="CHEBI:85008"/>
        <dbReference type="ChEBI" id="CHEBI:456215"/>
        <dbReference type="EC" id="6.2.1.12"/>
    </reaction>
    <physiologicalReaction direction="left-to-right" evidence="4">
        <dbReference type="Rhea" id="RHEA:19642"/>
    </physiologicalReaction>
</comment>
<dbReference type="SUPFAM" id="SSF56801">
    <property type="entry name" value="Acetyl-CoA synthetase-like"/>
    <property type="match status" value="1"/>
</dbReference>
<dbReference type="EC" id="6.2.1.12" evidence="2"/>
<dbReference type="GO" id="GO:0016207">
    <property type="term" value="F:4-coumarate-CoA ligase activity"/>
    <property type="evidence" value="ECO:0007669"/>
    <property type="project" value="UniProtKB-EC"/>
</dbReference>
<accession>A0A822YXZ0</accession>
<dbReference type="InterPro" id="IPR000873">
    <property type="entry name" value="AMP-dep_synth/lig_dom"/>
</dbReference>
<evidence type="ECO:0000256" key="2">
    <source>
        <dbReference type="ARBA" id="ARBA00012959"/>
    </source>
</evidence>
<gene>
    <name evidence="6" type="ORF">HUJ06_007714</name>
</gene>